<dbReference type="EMBL" id="QBKR01000028">
    <property type="protein sequence ID" value="PTX53678.1"/>
    <property type="molecule type" value="Genomic_DNA"/>
</dbReference>
<name>A0A2T6BC79_9BACL</name>
<gene>
    <name evidence="1" type="ORF">C8P63_12841</name>
</gene>
<protein>
    <submittedName>
        <fullName evidence="1">Uncharacterized protein YqgQ</fullName>
    </submittedName>
</protein>
<dbReference type="AlphaFoldDB" id="A0A2T6BC79"/>
<comment type="caution">
    <text evidence="1">The sequence shown here is derived from an EMBL/GenBank/DDBJ whole genome shotgun (WGS) entry which is preliminary data.</text>
</comment>
<reference evidence="1 2" key="1">
    <citation type="submission" date="2018-04" db="EMBL/GenBank/DDBJ databases">
        <title>Genomic Encyclopedia of Archaeal and Bacterial Type Strains, Phase II (KMG-II): from individual species to whole genera.</title>
        <authorList>
            <person name="Goeker M."/>
        </authorList>
    </citation>
    <scope>NUCLEOTIDE SEQUENCE [LARGE SCALE GENOMIC DNA]</scope>
    <source>
        <strain evidence="1 2">DSM 45787</strain>
    </source>
</reference>
<evidence type="ECO:0000313" key="1">
    <source>
        <dbReference type="EMBL" id="PTX53678.1"/>
    </source>
</evidence>
<dbReference type="InterPro" id="IPR023164">
    <property type="entry name" value="YqgQ-like_sf"/>
</dbReference>
<organism evidence="1 2">
    <name type="scientific">Melghirimyces profundicolus</name>
    <dbReference type="NCBI Taxonomy" id="1242148"/>
    <lineage>
        <taxon>Bacteria</taxon>
        <taxon>Bacillati</taxon>
        <taxon>Bacillota</taxon>
        <taxon>Bacilli</taxon>
        <taxon>Bacillales</taxon>
        <taxon>Thermoactinomycetaceae</taxon>
        <taxon>Melghirimyces</taxon>
    </lineage>
</organism>
<accession>A0A2T6BC79</accession>
<keyword evidence="2" id="KW-1185">Reference proteome</keyword>
<proteinExistence type="predicted"/>
<sequence length="71" mass="8342">MSEPLRNLLDLRILLRKFGFTVYTGDRLGDLELMEEELSDLHGSGLLDRETYMKARMLIQREKRRESGTNI</sequence>
<evidence type="ECO:0000313" key="2">
    <source>
        <dbReference type="Proteomes" id="UP000244240"/>
    </source>
</evidence>
<dbReference type="Pfam" id="PF06014">
    <property type="entry name" value="YqgQ-like"/>
    <property type="match status" value="1"/>
</dbReference>
<dbReference type="Proteomes" id="UP000244240">
    <property type="component" value="Unassembled WGS sequence"/>
</dbReference>
<dbReference type="InterPro" id="IPR009256">
    <property type="entry name" value="YqgQ-like"/>
</dbReference>
<dbReference type="SUPFAM" id="SSF158379">
    <property type="entry name" value="YqgQ-like"/>
    <property type="match status" value="1"/>
</dbReference>
<dbReference type="Gene3D" id="1.10.287.760">
    <property type="entry name" value="YqgQ-like"/>
    <property type="match status" value="1"/>
</dbReference>
<dbReference type="RefSeq" id="WP_108025800.1">
    <property type="nucleotide sequence ID" value="NZ_QBKR01000028.1"/>
</dbReference>